<comment type="similarity">
    <text evidence="1">Belongs to the 'phage' integrase family.</text>
</comment>
<feature type="non-terminal residue" evidence="6">
    <location>
        <position position="213"/>
    </location>
</feature>
<evidence type="ECO:0000313" key="6">
    <source>
        <dbReference type="EMBL" id="GAH53217.1"/>
    </source>
</evidence>
<dbReference type="AlphaFoldDB" id="X1G7I4"/>
<evidence type="ECO:0000259" key="5">
    <source>
        <dbReference type="PROSITE" id="PS51898"/>
    </source>
</evidence>
<dbReference type="PANTHER" id="PTHR30349">
    <property type="entry name" value="PHAGE INTEGRASE-RELATED"/>
    <property type="match status" value="1"/>
</dbReference>
<dbReference type="InterPro" id="IPR010998">
    <property type="entry name" value="Integrase_recombinase_N"/>
</dbReference>
<proteinExistence type="inferred from homology"/>
<keyword evidence="2" id="KW-0229">DNA integration</keyword>
<evidence type="ECO:0000256" key="2">
    <source>
        <dbReference type="ARBA" id="ARBA00022908"/>
    </source>
</evidence>
<gene>
    <name evidence="6" type="ORF">S03H2_34116</name>
</gene>
<dbReference type="InterPro" id="IPR013762">
    <property type="entry name" value="Integrase-like_cat_sf"/>
</dbReference>
<dbReference type="PROSITE" id="PS51898">
    <property type="entry name" value="TYR_RECOMBINASE"/>
    <property type="match status" value="1"/>
</dbReference>
<dbReference type="PANTHER" id="PTHR30349:SF64">
    <property type="entry name" value="PROPHAGE INTEGRASE INTD-RELATED"/>
    <property type="match status" value="1"/>
</dbReference>
<keyword evidence="4" id="KW-0233">DNA recombination</keyword>
<evidence type="ECO:0000256" key="4">
    <source>
        <dbReference type="ARBA" id="ARBA00023172"/>
    </source>
</evidence>
<dbReference type="Gene3D" id="1.10.443.10">
    <property type="entry name" value="Intergrase catalytic core"/>
    <property type="match status" value="1"/>
</dbReference>
<dbReference type="GO" id="GO:0015074">
    <property type="term" value="P:DNA integration"/>
    <property type="evidence" value="ECO:0007669"/>
    <property type="project" value="UniProtKB-KW"/>
</dbReference>
<dbReference type="InterPro" id="IPR011010">
    <property type="entry name" value="DNA_brk_join_enz"/>
</dbReference>
<evidence type="ECO:0000256" key="1">
    <source>
        <dbReference type="ARBA" id="ARBA00008857"/>
    </source>
</evidence>
<accession>X1G7I4</accession>
<comment type="caution">
    <text evidence="6">The sequence shown here is derived from an EMBL/GenBank/DDBJ whole genome shotgun (WGS) entry which is preliminary data.</text>
</comment>
<dbReference type="Gene3D" id="1.10.150.130">
    <property type="match status" value="1"/>
</dbReference>
<name>X1G7I4_9ZZZZ</name>
<evidence type="ECO:0000256" key="3">
    <source>
        <dbReference type="ARBA" id="ARBA00023125"/>
    </source>
</evidence>
<dbReference type="InterPro" id="IPR004107">
    <property type="entry name" value="Integrase_SAM-like_N"/>
</dbReference>
<dbReference type="InterPro" id="IPR050090">
    <property type="entry name" value="Tyrosine_recombinase_XerCD"/>
</dbReference>
<sequence>MNHQEFLKKIEVELKISKNSEYTIRNYIKANEKLLNFLNKQPEQVKEDDVKLYMSENLTQRAATSIILFLSAIKYAYINILGQDITRRIKRPRREKKMPSVLTKDEVKKLINIIDSKKSWLMISLMYACGMRVSELVNLKVLDLDFDDKIGHIRQAKGKKDRIFNIPDFLFSKLRKHADSQKGDKQQYLFTGPKEQLSSRNLQKIVNNAARRA</sequence>
<keyword evidence="3" id="KW-0238">DNA-binding</keyword>
<feature type="domain" description="Tyr recombinase" evidence="5">
    <location>
        <begin position="97"/>
        <end position="213"/>
    </location>
</feature>
<dbReference type="GO" id="GO:0006310">
    <property type="term" value="P:DNA recombination"/>
    <property type="evidence" value="ECO:0007669"/>
    <property type="project" value="UniProtKB-KW"/>
</dbReference>
<dbReference type="Pfam" id="PF00589">
    <property type="entry name" value="Phage_integrase"/>
    <property type="match status" value="1"/>
</dbReference>
<dbReference type="Pfam" id="PF13495">
    <property type="entry name" value="Phage_int_SAM_4"/>
    <property type="match status" value="1"/>
</dbReference>
<dbReference type="InterPro" id="IPR002104">
    <property type="entry name" value="Integrase_catalytic"/>
</dbReference>
<dbReference type="GO" id="GO:0003677">
    <property type="term" value="F:DNA binding"/>
    <property type="evidence" value="ECO:0007669"/>
    <property type="project" value="UniProtKB-KW"/>
</dbReference>
<dbReference type="EMBL" id="BARU01020800">
    <property type="protein sequence ID" value="GAH53217.1"/>
    <property type="molecule type" value="Genomic_DNA"/>
</dbReference>
<organism evidence="6">
    <name type="scientific">marine sediment metagenome</name>
    <dbReference type="NCBI Taxonomy" id="412755"/>
    <lineage>
        <taxon>unclassified sequences</taxon>
        <taxon>metagenomes</taxon>
        <taxon>ecological metagenomes</taxon>
    </lineage>
</organism>
<dbReference type="SUPFAM" id="SSF56349">
    <property type="entry name" value="DNA breaking-rejoining enzymes"/>
    <property type="match status" value="1"/>
</dbReference>
<protein>
    <recommendedName>
        <fullName evidence="5">Tyr recombinase domain-containing protein</fullName>
    </recommendedName>
</protein>
<reference evidence="6" key="1">
    <citation type="journal article" date="2014" name="Front. Microbiol.">
        <title>High frequency of phylogenetically diverse reductive dehalogenase-homologous genes in deep subseafloor sedimentary metagenomes.</title>
        <authorList>
            <person name="Kawai M."/>
            <person name="Futagami T."/>
            <person name="Toyoda A."/>
            <person name="Takaki Y."/>
            <person name="Nishi S."/>
            <person name="Hori S."/>
            <person name="Arai W."/>
            <person name="Tsubouchi T."/>
            <person name="Morono Y."/>
            <person name="Uchiyama I."/>
            <person name="Ito T."/>
            <person name="Fujiyama A."/>
            <person name="Inagaki F."/>
            <person name="Takami H."/>
        </authorList>
    </citation>
    <scope>NUCLEOTIDE SEQUENCE</scope>
    <source>
        <strain evidence="6">Expedition CK06-06</strain>
    </source>
</reference>